<evidence type="ECO:0000256" key="2">
    <source>
        <dbReference type="ARBA" id="ARBA00023082"/>
    </source>
</evidence>
<evidence type="ECO:0000313" key="9">
    <source>
        <dbReference type="Proteomes" id="UP000184363"/>
    </source>
</evidence>
<proteinExistence type="predicted"/>
<feature type="domain" description="RNA polymerase sigma-70 region 4" evidence="7">
    <location>
        <begin position="212"/>
        <end position="260"/>
    </location>
</feature>
<dbReference type="AlphaFoldDB" id="A0A1M6XY56"/>
<dbReference type="InterPro" id="IPR014284">
    <property type="entry name" value="RNA_pol_sigma-70_dom"/>
</dbReference>
<dbReference type="SUPFAM" id="SSF88946">
    <property type="entry name" value="Sigma2 domain of RNA polymerase sigma factors"/>
    <property type="match status" value="1"/>
</dbReference>
<keyword evidence="4" id="KW-0804">Transcription</keyword>
<name>A0A1M6XY56_PSETH</name>
<keyword evidence="1" id="KW-0805">Transcription regulation</keyword>
<dbReference type="InterPro" id="IPR013325">
    <property type="entry name" value="RNA_pol_sigma_r2"/>
</dbReference>
<dbReference type="InterPro" id="IPR013324">
    <property type="entry name" value="RNA_pol_sigma_r3/r4-like"/>
</dbReference>
<dbReference type="GO" id="GO:0006352">
    <property type="term" value="P:DNA-templated transcription initiation"/>
    <property type="evidence" value="ECO:0007669"/>
    <property type="project" value="InterPro"/>
</dbReference>
<evidence type="ECO:0000259" key="7">
    <source>
        <dbReference type="Pfam" id="PF04545"/>
    </source>
</evidence>
<dbReference type="Pfam" id="PF04542">
    <property type="entry name" value="Sigma70_r2"/>
    <property type="match status" value="1"/>
</dbReference>
<dbReference type="PANTHER" id="PTHR30385">
    <property type="entry name" value="SIGMA FACTOR F FLAGELLAR"/>
    <property type="match status" value="1"/>
</dbReference>
<dbReference type="Pfam" id="PF04539">
    <property type="entry name" value="Sigma70_r3"/>
    <property type="match status" value="1"/>
</dbReference>
<dbReference type="OrthoDB" id="9804285at2"/>
<evidence type="ECO:0000313" key="8">
    <source>
        <dbReference type="EMBL" id="SHL10836.1"/>
    </source>
</evidence>
<keyword evidence="3" id="KW-0238">DNA-binding</keyword>
<evidence type="ECO:0000256" key="1">
    <source>
        <dbReference type="ARBA" id="ARBA00023015"/>
    </source>
</evidence>
<reference evidence="8 9" key="1">
    <citation type="submission" date="2016-11" db="EMBL/GenBank/DDBJ databases">
        <authorList>
            <person name="Jaros S."/>
            <person name="Januszkiewicz K."/>
            <person name="Wedrychowicz H."/>
        </authorList>
    </citation>
    <scope>NUCLEOTIDE SEQUENCE [LARGE SCALE GENOMIC DNA]</scope>
    <source>
        <strain evidence="8 9">DSM 43832</strain>
    </source>
</reference>
<dbReference type="CDD" id="cd06171">
    <property type="entry name" value="Sigma70_r4"/>
    <property type="match status" value="1"/>
</dbReference>
<dbReference type="STRING" id="1848.SAMN05443637_11871"/>
<evidence type="ECO:0000256" key="4">
    <source>
        <dbReference type="ARBA" id="ARBA00023163"/>
    </source>
</evidence>
<dbReference type="InterPro" id="IPR007627">
    <property type="entry name" value="RNA_pol_sigma70_r2"/>
</dbReference>
<dbReference type="PRINTS" id="PR00046">
    <property type="entry name" value="SIGMA70FCT"/>
</dbReference>
<dbReference type="InterPro" id="IPR007624">
    <property type="entry name" value="RNA_pol_sigma70_r3"/>
</dbReference>
<dbReference type="InterPro" id="IPR000943">
    <property type="entry name" value="RNA_pol_sigma70"/>
</dbReference>
<accession>A0A1M6XY56</accession>
<dbReference type="RefSeq" id="WP_073459034.1">
    <property type="nucleotide sequence ID" value="NZ_CALGVN010000037.1"/>
</dbReference>
<dbReference type="Gene3D" id="1.10.1740.10">
    <property type="match status" value="1"/>
</dbReference>
<dbReference type="InterPro" id="IPR007630">
    <property type="entry name" value="RNA_pol_sigma70_r4"/>
</dbReference>
<sequence>MVAPGIAMSAPATREPSEFAHEHERLRRFAAMAPDDPERAALREDLILTFLPVGERIAARYSAGRPGARDDLRQVASLAVIKTIDRWDPERAEGDVLGYLVPCVRGELMRWFRDRTWALRVPRRLKDLSVSISRATGELTHQLGRAPKPSELARALDVDVEEVLEALQAEANHEATSLDAPPPGDASTAGYDVSEIDSELERVEDVATLRPLLDKLPERERRIILLRFFGGRTQSQIAAEIGISQMHVSRLLARTLEKMRVALMEDPPE</sequence>
<dbReference type="GO" id="GO:0016987">
    <property type="term" value="F:sigma factor activity"/>
    <property type="evidence" value="ECO:0007669"/>
    <property type="project" value="UniProtKB-KW"/>
</dbReference>
<organism evidence="8 9">
    <name type="scientific">Pseudonocardia thermophila</name>
    <dbReference type="NCBI Taxonomy" id="1848"/>
    <lineage>
        <taxon>Bacteria</taxon>
        <taxon>Bacillati</taxon>
        <taxon>Actinomycetota</taxon>
        <taxon>Actinomycetes</taxon>
        <taxon>Pseudonocardiales</taxon>
        <taxon>Pseudonocardiaceae</taxon>
        <taxon>Pseudonocardia</taxon>
    </lineage>
</organism>
<dbReference type="NCBIfam" id="TIGR02937">
    <property type="entry name" value="sigma70-ECF"/>
    <property type="match status" value="1"/>
</dbReference>
<dbReference type="GO" id="GO:0003677">
    <property type="term" value="F:DNA binding"/>
    <property type="evidence" value="ECO:0007669"/>
    <property type="project" value="UniProtKB-KW"/>
</dbReference>
<dbReference type="Gene3D" id="1.10.10.10">
    <property type="entry name" value="Winged helix-like DNA-binding domain superfamily/Winged helix DNA-binding domain"/>
    <property type="match status" value="2"/>
</dbReference>
<evidence type="ECO:0000256" key="3">
    <source>
        <dbReference type="ARBA" id="ARBA00023125"/>
    </source>
</evidence>
<dbReference type="InterPro" id="IPR036388">
    <property type="entry name" value="WH-like_DNA-bd_sf"/>
</dbReference>
<feature type="domain" description="RNA polymerase sigma-70 region 3" evidence="5">
    <location>
        <begin position="130"/>
        <end position="185"/>
    </location>
</feature>
<dbReference type="Proteomes" id="UP000184363">
    <property type="component" value="Unassembled WGS sequence"/>
</dbReference>
<gene>
    <name evidence="8" type="ORF">SAMN05443637_11871</name>
</gene>
<protein>
    <submittedName>
        <fullName evidence="8">RNA polymerase sigma-B factor</fullName>
    </submittedName>
</protein>
<dbReference type="SUPFAM" id="SSF88659">
    <property type="entry name" value="Sigma3 and sigma4 domains of RNA polymerase sigma factors"/>
    <property type="match status" value="2"/>
</dbReference>
<dbReference type="PANTHER" id="PTHR30385:SF4">
    <property type="entry name" value="RNA POLYMERASE SIGMA-E FACTOR"/>
    <property type="match status" value="1"/>
</dbReference>
<keyword evidence="9" id="KW-1185">Reference proteome</keyword>
<keyword evidence="2" id="KW-0731">Sigma factor</keyword>
<feature type="domain" description="RNA polymerase sigma-70 region 2" evidence="6">
    <location>
        <begin position="51"/>
        <end position="117"/>
    </location>
</feature>
<dbReference type="Pfam" id="PF04545">
    <property type="entry name" value="Sigma70_r4"/>
    <property type="match status" value="1"/>
</dbReference>
<evidence type="ECO:0000259" key="5">
    <source>
        <dbReference type="Pfam" id="PF04539"/>
    </source>
</evidence>
<dbReference type="EMBL" id="FRAP01000018">
    <property type="protein sequence ID" value="SHL10836.1"/>
    <property type="molecule type" value="Genomic_DNA"/>
</dbReference>
<evidence type="ECO:0000259" key="6">
    <source>
        <dbReference type="Pfam" id="PF04542"/>
    </source>
</evidence>